<keyword evidence="3" id="KW-1185">Reference proteome</keyword>
<dbReference type="EMBL" id="CAKOGP040001914">
    <property type="protein sequence ID" value="CAJ1956515.1"/>
    <property type="molecule type" value="Genomic_DNA"/>
</dbReference>
<keyword evidence="1" id="KW-0472">Membrane</keyword>
<evidence type="ECO:0000313" key="3">
    <source>
        <dbReference type="Proteomes" id="UP001295423"/>
    </source>
</evidence>
<keyword evidence="1" id="KW-1133">Transmembrane helix</keyword>
<keyword evidence="1" id="KW-0812">Transmembrane</keyword>
<name>A0AAD2FYA7_9STRA</name>
<feature type="transmembrane region" description="Helical" evidence="1">
    <location>
        <begin position="21"/>
        <end position="42"/>
    </location>
</feature>
<gene>
    <name evidence="2" type="ORF">CYCCA115_LOCUS16271</name>
</gene>
<evidence type="ECO:0000313" key="2">
    <source>
        <dbReference type="EMBL" id="CAJ1956515.1"/>
    </source>
</evidence>
<dbReference type="Proteomes" id="UP001295423">
    <property type="component" value="Unassembled WGS sequence"/>
</dbReference>
<dbReference type="AlphaFoldDB" id="A0AAD2FYA7"/>
<proteinExistence type="predicted"/>
<reference evidence="2" key="1">
    <citation type="submission" date="2023-08" db="EMBL/GenBank/DDBJ databases">
        <authorList>
            <person name="Audoor S."/>
            <person name="Bilcke G."/>
        </authorList>
    </citation>
    <scope>NUCLEOTIDE SEQUENCE</scope>
</reference>
<accession>A0AAD2FYA7</accession>
<evidence type="ECO:0000256" key="1">
    <source>
        <dbReference type="SAM" id="Phobius"/>
    </source>
</evidence>
<comment type="caution">
    <text evidence="2">The sequence shown here is derived from an EMBL/GenBank/DDBJ whole genome shotgun (WGS) entry which is preliminary data.</text>
</comment>
<protein>
    <submittedName>
        <fullName evidence="2">Uncharacterized protein</fullName>
    </submittedName>
</protein>
<organism evidence="2 3">
    <name type="scientific">Cylindrotheca closterium</name>
    <dbReference type="NCBI Taxonomy" id="2856"/>
    <lineage>
        <taxon>Eukaryota</taxon>
        <taxon>Sar</taxon>
        <taxon>Stramenopiles</taxon>
        <taxon>Ochrophyta</taxon>
        <taxon>Bacillariophyta</taxon>
        <taxon>Bacillariophyceae</taxon>
        <taxon>Bacillariophycidae</taxon>
        <taxon>Bacillariales</taxon>
        <taxon>Bacillariaceae</taxon>
        <taxon>Cylindrotheca</taxon>
    </lineage>
</organism>
<sequence>MKLTSKSPSRGNSPTRGSRGGLCTLLCYMTFFAASALVLTTVDFSQLASLDKAPKKAPKKKRKIKQITVLGERNSGTRWTYGHLSKCFNHSIPVTRTLTRYKHWFQEPVYDRYPHDTLVVMQFRNPYDWFKAMQRVPHHSPAHVQYRDHDKWKQFLTTPWTMERIGLDRWDNHTEPCQQNFQWKDLISCPVYPIPKEEVTEHTYSNHQPFYEMRNDGSGKPYDNIMELRTDKIRNFMTVKDYEGVADVWITQYEYLLTKGTKKLVDQVAKETGIKPKCEPYEGQNRRSRVVEAEMAEFIRENLDWEVESWIGYKPHK</sequence>